<sequence>MNYDTGDSWDAYMMRHNGYDTDSIRELEGKGYPVCDFNCCLEKPGPDAPRCATVIHDPSDPPEEQCRGVATHTMFYSLRDRDTQTREYFHGPACLPCVRGFRRRPALQVTAYLIGQEPTPLLVPGNADSTQTDQSDSKKGSR</sequence>
<dbReference type="AlphaFoldDB" id="A0A5R9FM02"/>
<feature type="region of interest" description="Disordered" evidence="1">
    <location>
        <begin position="119"/>
        <end position="142"/>
    </location>
</feature>
<dbReference type="Proteomes" id="UP000305906">
    <property type="component" value="Unassembled WGS sequence"/>
</dbReference>
<proteinExistence type="predicted"/>
<protein>
    <submittedName>
        <fullName evidence="2">Uncharacterized protein</fullName>
    </submittedName>
</protein>
<reference evidence="2 3" key="1">
    <citation type="submission" date="2019-05" db="EMBL/GenBank/DDBJ databases">
        <title>Streptomyces sp. NEAU-C151, a novel actinomycete isolated from soil.</title>
        <authorList>
            <person name="Han L."/>
            <person name="Jiang H."/>
        </authorList>
    </citation>
    <scope>NUCLEOTIDE SEQUENCE [LARGE SCALE GENOMIC DNA]</scope>
    <source>
        <strain evidence="2 3">NEAU-C151</strain>
    </source>
</reference>
<gene>
    <name evidence="2" type="ORF">FE633_17550</name>
</gene>
<dbReference type="RefSeq" id="WP_138046106.1">
    <property type="nucleotide sequence ID" value="NZ_VBZC01000017.1"/>
</dbReference>
<organism evidence="2 3">
    <name type="scientific">Streptomyces montanus</name>
    <dbReference type="NCBI Taxonomy" id="2580423"/>
    <lineage>
        <taxon>Bacteria</taxon>
        <taxon>Bacillati</taxon>
        <taxon>Actinomycetota</taxon>
        <taxon>Actinomycetes</taxon>
        <taxon>Kitasatosporales</taxon>
        <taxon>Streptomycetaceae</taxon>
        <taxon>Streptomyces</taxon>
    </lineage>
</organism>
<accession>A0A5R9FM02</accession>
<name>A0A5R9FM02_9ACTN</name>
<keyword evidence="3" id="KW-1185">Reference proteome</keyword>
<evidence type="ECO:0000256" key="1">
    <source>
        <dbReference type="SAM" id="MobiDB-lite"/>
    </source>
</evidence>
<evidence type="ECO:0000313" key="2">
    <source>
        <dbReference type="EMBL" id="TLS44947.1"/>
    </source>
</evidence>
<dbReference type="EMBL" id="VBZC01000017">
    <property type="protein sequence ID" value="TLS44947.1"/>
    <property type="molecule type" value="Genomic_DNA"/>
</dbReference>
<comment type="caution">
    <text evidence="2">The sequence shown here is derived from an EMBL/GenBank/DDBJ whole genome shotgun (WGS) entry which is preliminary data.</text>
</comment>
<evidence type="ECO:0000313" key="3">
    <source>
        <dbReference type="Proteomes" id="UP000305906"/>
    </source>
</evidence>